<sequence>MLQMHFYETCDGQRSLRVAQPAGPTRPCLTHGGSKSAILVACEGLDQVERYDHHRGILS</sequence>
<gene>
    <name evidence="1" type="ORF">C1H46_033788</name>
</gene>
<evidence type="ECO:0000313" key="1">
    <source>
        <dbReference type="EMBL" id="TQD80689.1"/>
    </source>
</evidence>
<keyword evidence="2" id="KW-1185">Reference proteome</keyword>
<reference evidence="1 2" key="1">
    <citation type="journal article" date="2019" name="G3 (Bethesda)">
        <title>Sequencing of a Wild Apple (Malus baccata) Genome Unravels the Differences Between Cultivated and Wild Apple Species Regarding Disease Resistance and Cold Tolerance.</title>
        <authorList>
            <person name="Chen X."/>
        </authorList>
    </citation>
    <scope>NUCLEOTIDE SEQUENCE [LARGE SCALE GENOMIC DNA]</scope>
    <source>
        <strain evidence="2">cv. Shandingzi</strain>
        <tissue evidence="1">Leaves</tissue>
    </source>
</reference>
<dbReference type="EMBL" id="VIEB01000798">
    <property type="protein sequence ID" value="TQD80689.1"/>
    <property type="molecule type" value="Genomic_DNA"/>
</dbReference>
<evidence type="ECO:0000313" key="2">
    <source>
        <dbReference type="Proteomes" id="UP000315295"/>
    </source>
</evidence>
<accession>A0A540L2Y6</accession>
<name>A0A540L2Y6_MALBA</name>
<protein>
    <submittedName>
        <fullName evidence="1">Uncharacterized protein</fullName>
    </submittedName>
</protein>
<dbReference type="AlphaFoldDB" id="A0A540L2Y6"/>
<organism evidence="1 2">
    <name type="scientific">Malus baccata</name>
    <name type="common">Siberian crab apple</name>
    <name type="synonym">Pyrus baccata</name>
    <dbReference type="NCBI Taxonomy" id="106549"/>
    <lineage>
        <taxon>Eukaryota</taxon>
        <taxon>Viridiplantae</taxon>
        <taxon>Streptophyta</taxon>
        <taxon>Embryophyta</taxon>
        <taxon>Tracheophyta</taxon>
        <taxon>Spermatophyta</taxon>
        <taxon>Magnoliopsida</taxon>
        <taxon>eudicotyledons</taxon>
        <taxon>Gunneridae</taxon>
        <taxon>Pentapetalae</taxon>
        <taxon>rosids</taxon>
        <taxon>fabids</taxon>
        <taxon>Rosales</taxon>
        <taxon>Rosaceae</taxon>
        <taxon>Amygdaloideae</taxon>
        <taxon>Maleae</taxon>
        <taxon>Malus</taxon>
    </lineage>
</organism>
<comment type="caution">
    <text evidence="1">The sequence shown here is derived from an EMBL/GenBank/DDBJ whole genome shotgun (WGS) entry which is preliminary data.</text>
</comment>
<proteinExistence type="predicted"/>
<dbReference type="Proteomes" id="UP000315295">
    <property type="component" value="Unassembled WGS sequence"/>
</dbReference>